<comment type="catalytic activity">
    <reaction evidence="9">
        <text>L-serine(in) + Na(+)(in) = L-serine(out) + Na(+)(out)</text>
        <dbReference type="Rhea" id="RHEA:29575"/>
        <dbReference type="ChEBI" id="CHEBI:29101"/>
        <dbReference type="ChEBI" id="CHEBI:33384"/>
    </reaction>
</comment>
<dbReference type="InterPro" id="IPR036458">
    <property type="entry name" value="Na:dicarbo_symporter_sf"/>
</dbReference>
<keyword evidence="11" id="KW-1185">Reference proteome</keyword>
<protein>
    <recommendedName>
        <fullName evidence="9">Serine/threonine transporter SstT</fullName>
    </recommendedName>
    <alternativeName>
        <fullName evidence="9">Na(+)/serine-threonine symporter</fullName>
    </alternativeName>
</protein>
<feature type="transmembrane region" description="Helical" evidence="9">
    <location>
        <begin position="208"/>
        <end position="235"/>
    </location>
</feature>
<keyword evidence="3 9" id="KW-1003">Cell membrane</keyword>
<evidence type="ECO:0000256" key="6">
    <source>
        <dbReference type="ARBA" id="ARBA00022970"/>
    </source>
</evidence>
<dbReference type="PRINTS" id="PR00173">
    <property type="entry name" value="EDTRNSPORT"/>
</dbReference>
<keyword evidence="8 9" id="KW-0472">Membrane</keyword>
<proteinExistence type="inferred from homology"/>
<dbReference type="SUPFAM" id="SSF118215">
    <property type="entry name" value="Proton glutamate symport protein"/>
    <property type="match status" value="1"/>
</dbReference>
<comment type="catalytic activity">
    <reaction evidence="9">
        <text>L-threonine(in) + Na(+)(in) = L-threonine(out) + Na(+)(out)</text>
        <dbReference type="Rhea" id="RHEA:69999"/>
        <dbReference type="ChEBI" id="CHEBI:29101"/>
        <dbReference type="ChEBI" id="CHEBI:57926"/>
    </reaction>
</comment>
<dbReference type="eggNOG" id="COG3633">
    <property type="taxonomic scope" value="Bacteria"/>
</dbReference>
<evidence type="ECO:0000256" key="4">
    <source>
        <dbReference type="ARBA" id="ARBA00022692"/>
    </source>
</evidence>
<keyword evidence="7 9" id="KW-1133">Transmembrane helix</keyword>
<evidence type="ECO:0000256" key="8">
    <source>
        <dbReference type="ARBA" id="ARBA00023136"/>
    </source>
</evidence>
<feature type="transmembrane region" description="Helical" evidence="9">
    <location>
        <begin position="142"/>
        <end position="160"/>
    </location>
</feature>
<dbReference type="Pfam" id="PF00375">
    <property type="entry name" value="SDF"/>
    <property type="match status" value="1"/>
</dbReference>
<evidence type="ECO:0000256" key="5">
    <source>
        <dbReference type="ARBA" id="ARBA00022847"/>
    </source>
</evidence>
<keyword evidence="2 9" id="KW-0813">Transport</keyword>
<gene>
    <name evidence="10" type="primary">ygjU</name>
    <name evidence="9" type="synonym">sstT</name>
    <name evidence="10" type="ORF">HMPREF9088_1247</name>
</gene>
<dbReference type="AlphaFoldDB" id="E6LFV7"/>
<keyword evidence="4 9" id="KW-0812">Transmembrane</keyword>
<feature type="transmembrane region" description="Helical" evidence="9">
    <location>
        <begin position="42"/>
        <end position="64"/>
    </location>
</feature>
<sequence>MKLWQQIQRLSLIQQIVCGIIIGAILGTLVPSWSFITILGDLFIGALKAIAPLLVFFLIIDSLAKHKKGTKTHMKTVIVLYFLATFIAALTAVVASYLFKVSLVLPEAVKNQTAPDNLQEILSGILTNAVANPISAISEGNYLALLLWGCVLGLGFRHASEGTKKVLSDISEVISKAIQGVILFAPLGIVGLVFSTISEIGLSGMAAYLKIILLVVGTMLFVAFVVYPLMVFLLLRQNPFPLTFYTMKESGIPAFFTRSSAVNIPINMELAEKLGLDRQSYSISIPLGATANSGGAAITISVMTLAAAHTLDMQIPITLAFLLCLLSAISATGVSGIAGGSLLLIPLACSLFNIPNDTAMQVVGVGFIIGVIQDSVETAVNSASDLLFAATAEFYDLNKAGKPVDVNKRVKIAQATQLSDTNFSLDND</sequence>
<keyword evidence="6 9" id="KW-0029">Amino-acid transport</keyword>
<evidence type="ECO:0000256" key="1">
    <source>
        <dbReference type="ARBA" id="ARBA00004141"/>
    </source>
</evidence>
<evidence type="ECO:0000256" key="2">
    <source>
        <dbReference type="ARBA" id="ARBA00022448"/>
    </source>
</evidence>
<dbReference type="PANTHER" id="PTHR42865:SF8">
    <property type="entry name" value="SERINE_THREONINE TRANSPORTER SSTT"/>
    <property type="match status" value="1"/>
</dbReference>
<dbReference type="GO" id="GO:0015826">
    <property type="term" value="P:threonine transport"/>
    <property type="evidence" value="ECO:0007669"/>
    <property type="project" value="InterPro"/>
</dbReference>
<dbReference type="InterPro" id="IPR023025">
    <property type="entry name" value="Ser_Thr_transp_SstT"/>
</dbReference>
<feature type="transmembrane region" description="Helical" evidence="9">
    <location>
        <begin position="181"/>
        <end position="202"/>
    </location>
</feature>
<reference evidence="10 11" key="1">
    <citation type="submission" date="2010-12" db="EMBL/GenBank/DDBJ databases">
        <authorList>
            <person name="Muzny D."/>
            <person name="Qin X."/>
            <person name="Deng J."/>
            <person name="Jiang H."/>
            <person name="Liu Y."/>
            <person name="Qu J."/>
            <person name="Song X.-Z."/>
            <person name="Zhang L."/>
            <person name="Thornton R."/>
            <person name="Coyle M."/>
            <person name="Francisco L."/>
            <person name="Jackson L."/>
            <person name="Javaid M."/>
            <person name="Korchina V."/>
            <person name="Kovar C."/>
            <person name="Mata R."/>
            <person name="Mathew T."/>
            <person name="Ngo R."/>
            <person name="Nguyen L."/>
            <person name="Nguyen N."/>
            <person name="Okwuonu G."/>
            <person name="Ongeri F."/>
            <person name="Pham C."/>
            <person name="Simmons D."/>
            <person name="Wilczek-Boney K."/>
            <person name="Hale W."/>
            <person name="Jakkamsetti A."/>
            <person name="Pham P."/>
            <person name="Ruth R."/>
            <person name="San Lucas F."/>
            <person name="Warren J."/>
            <person name="Zhang J."/>
            <person name="Zhao Z."/>
            <person name="Zhou C."/>
            <person name="Zhu D."/>
            <person name="Lee S."/>
            <person name="Bess C."/>
            <person name="Blankenburg K."/>
            <person name="Forbes L."/>
            <person name="Fu Q."/>
            <person name="Gubbala S."/>
            <person name="Hirani K."/>
            <person name="Jayaseelan J.C."/>
            <person name="Lara F."/>
            <person name="Munidasa M."/>
            <person name="Palculict T."/>
            <person name="Patil S."/>
            <person name="Pu L.-L."/>
            <person name="Saada N."/>
            <person name="Tang L."/>
            <person name="Weissenberger G."/>
            <person name="Zhu Y."/>
            <person name="Hemphill L."/>
            <person name="Shang Y."/>
            <person name="Youmans B."/>
            <person name="Ayvaz T."/>
            <person name="Ross M."/>
            <person name="Santibanez J."/>
            <person name="Aqrawi P."/>
            <person name="Gross S."/>
            <person name="Joshi V."/>
            <person name="Fowler G."/>
            <person name="Nazareth L."/>
            <person name="Reid J."/>
            <person name="Worley K."/>
            <person name="Petrosino J."/>
            <person name="Highlander S."/>
            <person name="Gibbs R."/>
        </authorList>
    </citation>
    <scope>NUCLEOTIDE SEQUENCE [LARGE SCALE GENOMIC DNA]</scope>
    <source>
        <strain evidence="11">DSM 15952 / CCUG 50447 / LMG 22039 / TP 1.5</strain>
    </source>
</reference>
<comment type="function">
    <text evidence="9">Involved in the import of serine and threonine into the cell, with the concomitant import of sodium (symport system).</text>
</comment>
<comment type="similarity">
    <text evidence="9">Belongs to the dicarboxylate/amino acid:cation symporter (DAACS) (TC 2.A.23) family.</text>
</comment>
<dbReference type="PANTHER" id="PTHR42865">
    <property type="entry name" value="PROTON/GLUTAMATE-ASPARTATE SYMPORTER"/>
    <property type="match status" value="1"/>
</dbReference>
<dbReference type="GO" id="GO:0032329">
    <property type="term" value="P:serine transport"/>
    <property type="evidence" value="ECO:0007669"/>
    <property type="project" value="InterPro"/>
</dbReference>
<dbReference type="GO" id="GO:0005295">
    <property type="term" value="F:neutral L-amino acid:sodium symporter activity"/>
    <property type="evidence" value="ECO:0007669"/>
    <property type="project" value="TreeGrafter"/>
</dbReference>
<accession>E6LFV7</accession>
<feature type="transmembrane region" description="Helical" evidence="9">
    <location>
        <begin position="319"/>
        <end position="345"/>
    </location>
</feature>
<evidence type="ECO:0000256" key="7">
    <source>
        <dbReference type="ARBA" id="ARBA00022989"/>
    </source>
</evidence>
<dbReference type="NCBIfam" id="NF010151">
    <property type="entry name" value="PRK13628.1"/>
    <property type="match status" value="1"/>
</dbReference>
<dbReference type="EMBL" id="AEPV01000043">
    <property type="protein sequence ID" value="EFU73930.1"/>
    <property type="molecule type" value="Genomic_DNA"/>
</dbReference>
<dbReference type="HOGENOM" id="CLU_044581_0_0_9"/>
<keyword evidence="5 9" id="KW-0769">Symport</keyword>
<dbReference type="GO" id="GO:0005886">
    <property type="term" value="C:plasma membrane"/>
    <property type="evidence" value="ECO:0007669"/>
    <property type="project" value="UniProtKB-SubCell"/>
</dbReference>
<evidence type="ECO:0000256" key="3">
    <source>
        <dbReference type="ARBA" id="ARBA00022475"/>
    </source>
</evidence>
<dbReference type="Proteomes" id="UP000010296">
    <property type="component" value="Unassembled WGS sequence"/>
</dbReference>
<comment type="caution">
    <text evidence="10">The sequence shown here is derived from an EMBL/GenBank/DDBJ whole genome shotgun (WGS) entry which is preliminary data.</text>
</comment>
<feature type="transmembrane region" description="Helical" evidence="9">
    <location>
        <begin position="12"/>
        <end position="36"/>
    </location>
</feature>
<dbReference type="HAMAP" id="MF_01582">
    <property type="entry name" value="Ser_Thr_transp_SstT"/>
    <property type="match status" value="1"/>
</dbReference>
<comment type="caution">
    <text evidence="9">Lacks conserved residue(s) required for the propagation of feature annotation.</text>
</comment>
<comment type="subcellular location">
    <subcellularLocation>
        <location evidence="9">Cell membrane</location>
        <topology evidence="9">Multi-pass membrane protein</topology>
    </subcellularLocation>
    <subcellularLocation>
        <location evidence="1">Membrane</location>
        <topology evidence="1">Multi-pass membrane protein</topology>
    </subcellularLocation>
</comment>
<dbReference type="PATRIC" id="fig|888064.11.peg.1147"/>
<evidence type="ECO:0000313" key="11">
    <source>
        <dbReference type="Proteomes" id="UP000010296"/>
    </source>
</evidence>
<evidence type="ECO:0000313" key="10">
    <source>
        <dbReference type="EMBL" id="EFU73930.1"/>
    </source>
</evidence>
<dbReference type="Gene3D" id="1.10.3860.10">
    <property type="entry name" value="Sodium:dicarboxylate symporter"/>
    <property type="match status" value="1"/>
</dbReference>
<name>E6LFV7_ENTI1</name>
<feature type="transmembrane region" description="Helical" evidence="9">
    <location>
        <begin position="76"/>
        <end position="99"/>
    </location>
</feature>
<evidence type="ECO:0000256" key="9">
    <source>
        <dbReference type="HAMAP-Rule" id="MF_01582"/>
    </source>
</evidence>
<dbReference type="InterPro" id="IPR001991">
    <property type="entry name" value="Na-dicarboxylate_symporter"/>
</dbReference>
<organism evidence="10 11">
    <name type="scientific">Enterococcus italicus (strain DSM 15952 / CCUG 50447 / LMG 22039 / TP 1.5)</name>
    <dbReference type="NCBI Taxonomy" id="888064"/>
    <lineage>
        <taxon>Bacteria</taxon>
        <taxon>Bacillati</taxon>
        <taxon>Bacillota</taxon>
        <taxon>Bacilli</taxon>
        <taxon>Lactobacillales</taxon>
        <taxon>Enterococcaceae</taxon>
        <taxon>Enterococcus</taxon>
    </lineage>
</organism>